<evidence type="ECO:0000313" key="2">
    <source>
        <dbReference type="WBParaSite" id="ES5_v2.g21490.t1"/>
    </source>
</evidence>
<organism evidence="1 2">
    <name type="scientific">Panagrolaimus sp. ES5</name>
    <dbReference type="NCBI Taxonomy" id="591445"/>
    <lineage>
        <taxon>Eukaryota</taxon>
        <taxon>Metazoa</taxon>
        <taxon>Ecdysozoa</taxon>
        <taxon>Nematoda</taxon>
        <taxon>Chromadorea</taxon>
        <taxon>Rhabditida</taxon>
        <taxon>Tylenchina</taxon>
        <taxon>Panagrolaimomorpha</taxon>
        <taxon>Panagrolaimoidea</taxon>
        <taxon>Panagrolaimidae</taxon>
        <taxon>Panagrolaimus</taxon>
    </lineage>
</organism>
<dbReference type="Proteomes" id="UP000887579">
    <property type="component" value="Unplaced"/>
</dbReference>
<dbReference type="WBParaSite" id="ES5_v2.g21490.t1">
    <property type="protein sequence ID" value="ES5_v2.g21490.t1"/>
    <property type="gene ID" value="ES5_v2.g21490"/>
</dbReference>
<accession>A0AC34FVY3</accession>
<evidence type="ECO:0000313" key="1">
    <source>
        <dbReference type="Proteomes" id="UP000887579"/>
    </source>
</evidence>
<proteinExistence type="predicted"/>
<sequence>MYMAAAQRLVNSPIFENQTPIFSGRQTSLYNYKNEYGVINEIIADYDYGSEFISFPIKYLNNGTIISNSSSDSSPLPFVSHSTNTSKCGFDNPQA</sequence>
<reference evidence="2" key="1">
    <citation type="submission" date="2022-11" db="UniProtKB">
        <authorList>
            <consortium name="WormBaseParasite"/>
        </authorList>
    </citation>
    <scope>IDENTIFICATION</scope>
</reference>
<name>A0AC34FVY3_9BILA</name>
<protein>
    <submittedName>
        <fullName evidence="2">Uncharacterized protein</fullName>
    </submittedName>
</protein>